<organism evidence="2 3">
    <name type="scientific">Corynebacterium kroppenstedtii</name>
    <dbReference type="NCBI Taxonomy" id="161879"/>
    <lineage>
        <taxon>Bacteria</taxon>
        <taxon>Bacillati</taxon>
        <taxon>Actinomycetota</taxon>
        <taxon>Actinomycetes</taxon>
        <taxon>Mycobacteriales</taxon>
        <taxon>Corynebacteriaceae</taxon>
        <taxon>Corynebacterium</taxon>
    </lineage>
</organism>
<name>A0A2W5SYX0_9CORY</name>
<dbReference type="EMBL" id="QFRA01000004">
    <property type="protein sequence ID" value="PZR05843.1"/>
    <property type="molecule type" value="Genomic_DNA"/>
</dbReference>
<evidence type="ECO:0008006" key="4">
    <source>
        <dbReference type="Google" id="ProtNLM"/>
    </source>
</evidence>
<feature type="region of interest" description="Disordered" evidence="1">
    <location>
        <begin position="220"/>
        <end position="252"/>
    </location>
</feature>
<dbReference type="PANTHER" id="PTHR38010">
    <property type="entry name" value="SLR0848 PROTEIN"/>
    <property type="match status" value="1"/>
</dbReference>
<dbReference type="RefSeq" id="WP_303734305.1">
    <property type="nucleotide sequence ID" value="NZ_CAKZHK010000009.1"/>
</dbReference>
<dbReference type="PANTHER" id="PTHR38010:SF1">
    <property type="entry name" value="SLR0848 PROTEIN"/>
    <property type="match status" value="1"/>
</dbReference>
<sequence length="252" mass="28147">MYRTFEGIDELLQMVDQAYGVPMTSNCMVPRREVLDLLDEIRNAIPTEMDDAQDVLDKRDSIINEATERSHSMVADAEAEAQRLVAEAQEKCDAMMNDAEDRAHGMVAHAEDEADSIVQDAQREYDDVTGRAAAEAERLVASGNESYDRSVNEGLKEQARLVSESEVVRMANEEATRVRDSAHADSDKLRSDCDRYVDQKLAEFEESLTSVLRTVGKDRAALRGGAGISGGRSRSTSREPRDDYRGRDPRRN</sequence>
<proteinExistence type="predicted"/>
<accession>A0A2W5SYX0</accession>
<protein>
    <recommendedName>
        <fullName evidence="4">DivIVA domain-containing protein</fullName>
    </recommendedName>
</protein>
<comment type="caution">
    <text evidence="2">The sequence shown here is derived from an EMBL/GenBank/DDBJ whole genome shotgun (WGS) entry which is preliminary data.</text>
</comment>
<dbReference type="Proteomes" id="UP000249432">
    <property type="component" value="Unassembled WGS sequence"/>
</dbReference>
<dbReference type="AlphaFoldDB" id="A0A2W5SYX0"/>
<reference evidence="2 3" key="1">
    <citation type="submission" date="2017-08" db="EMBL/GenBank/DDBJ databases">
        <title>Infants hospitalized years apart are colonized by the same room-sourced microbial strains.</title>
        <authorList>
            <person name="Brooks B."/>
            <person name="Olm M.R."/>
            <person name="Firek B.A."/>
            <person name="Baker R."/>
            <person name="Thomas B.C."/>
            <person name="Morowitz M.J."/>
            <person name="Banfield J.F."/>
        </authorList>
    </citation>
    <scope>NUCLEOTIDE SEQUENCE [LARGE SCALE GENOMIC DNA]</scope>
    <source>
        <strain evidence="2">S2_003_000_R1_3</strain>
    </source>
</reference>
<gene>
    <name evidence="2" type="ORF">DI525_02915</name>
</gene>
<evidence type="ECO:0000313" key="2">
    <source>
        <dbReference type="EMBL" id="PZR05843.1"/>
    </source>
</evidence>
<evidence type="ECO:0000256" key="1">
    <source>
        <dbReference type="SAM" id="MobiDB-lite"/>
    </source>
</evidence>
<evidence type="ECO:0000313" key="3">
    <source>
        <dbReference type="Proteomes" id="UP000249432"/>
    </source>
</evidence>
<feature type="compositionally biased region" description="Basic and acidic residues" evidence="1">
    <location>
        <begin position="236"/>
        <end position="252"/>
    </location>
</feature>